<gene>
    <name evidence="1" type="ORF">CP985_01930</name>
</gene>
<evidence type="ECO:0000313" key="1">
    <source>
        <dbReference type="EMBL" id="RXK16719.1"/>
    </source>
</evidence>
<organism evidence="1 2">
    <name type="scientific">Malaciobacter mytili LMG 24559</name>
    <dbReference type="NCBI Taxonomy" id="1032238"/>
    <lineage>
        <taxon>Bacteria</taxon>
        <taxon>Pseudomonadati</taxon>
        <taxon>Campylobacterota</taxon>
        <taxon>Epsilonproteobacteria</taxon>
        <taxon>Campylobacterales</taxon>
        <taxon>Arcobacteraceae</taxon>
        <taxon>Malaciobacter</taxon>
    </lineage>
</organism>
<sequence length="68" mass="7905">MENNKEIVFDEWDLKLEDALKELKKCQESNNLNSCVPCSKFFECELRKKYVLAVYESMNKGSGGGFEF</sequence>
<dbReference type="KEGG" id="amyt:AMYT_1459"/>
<dbReference type="RefSeq" id="WP_114841889.1">
    <property type="nucleotide sequence ID" value="NZ_CP031219.1"/>
</dbReference>
<evidence type="ECO:0000313" key="2">
    <source>
        <dbReference type="Proteomes" id="UP000290092"/>
    </source>
</evidence>
<dbReference type="EMBL" id="NXID01000004">
    <property type="protein sequence ID" value="RXK16719.1"/>
    <property type="molecule type" value="Genomic_DNA"/>
</dbReference>
<protein>
    <submittedName>
        <fullName evidence="1">Uncharacterized protein</fullName>
    </submittedName>
</protein>
<comment type="caution">
    <text evidence="1">The sequence shown here is derived from an EMBL/GenBank/DDBJ whole genome shotgun (WGS) entry which is preliminary data.</text>
</comment>
<dbReference type="AlphaFoldDB" id="A0AAX2AI70"/>
<keyword evidence="2" id="KW-1185">Reference proteome</keyword>
<accession>A0AAX2AI70</accession>
<reference evidence="1 2" key="1">
    <citation type="submission" date="2017-09" db="EMBL/GenBank/DDBJ databases">
        <title>Genomics of the genus Arcobacter.</title>
        <authorList>
            <person name="Perez-Cataluna A."/>
            <person name="Figueras M.J."/>
            <person name="Salas-Masso N."/>
        </authorList>
    </citation>
    <scope>NUCLEOTIDE SEQUENCE [LARGE SCALE GENOMIC DNA]</scope>
    <source>
        <strain evidence="1 2">CECT 7386</strain>
    </source>
</reference>
<dbReference type="Proteomes" id="UP000290092">
    <property type="component" value="Unassembled WGS sequence"/>
</dbReference>
<name>A0AAX2AI70_9BACT</name>
<proteinExistence type="predicted"/>